<reference evidence="1 2" key="1">
    <citation type="submission" date="2019-01" db="EMBL/GenBank/DDBJ databases">
        <authorList>
            <person name="Chen W.-M."/>
        </authorList>
    </citation>
    <scope>NUCLEOTIDE SEQUENCE [LARGE SCALE GENOMIC DNA]</scope>
    <source>
        <strain evidence="1 2">YBJ-36</strain>
    </source>
</reference>
<evidence type="ECO:0000313" key="2">
    <source>
        <dbReference type="Proteomes" id="UP000282759"/>
    </source>
</evidence>
<name>A0A437MQC4_9SPHI</name>
<evidence type="ECO:0000313" key="1">
    <source>
        <dbReference type="EMBL" id="RVT99840.1"/>
    </source>
</evidence>
<dbReference type="EMBL" id="SACK01000007">
    <property type="protein sequence ID" value="RVT99840.1"/>
    <property type="molecule type" value="Genomic_DNA"/>
</dbReference>
<comment type="caution">
    <text evidence="1">The sequence shown here is derived from an EMBL/GenBank/DDBJ whole genome shotgun (WGS) entry which is preliminary data.</text>
</comment>
<organism evidence="1 2">
    <name type="scientific">Mucilaginibacter limnophilus</name>
    <dbReference type="NCBI Taxonomy" id="1932778"/>
    <lineage>
        <taxon>Bacteria</taxon>
        <taxon>Pseudomonadati</taxon>
        <taxon>Bacteroidota</taxon>
        <taxon>Sphingobacteriia</taxon>
        <taxon>Sphingobacteriales</taxon>
        <taxon>Sphingobacteriaceae</taxon>
        <taxon>Mucilaginibacter</taxon>
    </lineage>
</organism>
<accession>A0A437MQC4</accession>
<gene>
    <name evidence="1" type="ORF">EOD41_15480</name>
</gene>
<dbReference type="Gene3D" id="3.30.530.20">
    <property type="match status" value="1"/>
</dbReference>
<dbReference type="Proteomes" id="UP000282759">
    <property type="component" value="Unassembled WGS sequence"/>
</dbReference>
<proteinExistence type="predicted"/>
<protein>
    <recommendedName>
        <fullName evidence="3">ATPase</fullName>
    </recommendedName>
</protein>
<dbReference type="SUPFAM" id="SSF55961">
    <property type="entry name" value="Bet v1-like"/>
    <property type="match status" value="1"/>
</dbReference>
<keyword evidence="2" id="KW-1185">Reference proteome</keyword>
<evidence type="ECO:0008006" key="3">
    <source>
        <dbReference type="Google" id="ProtNLM"/>
    </source>
</evidence>
<dbReference type="InterPro" id="IPR023393">
    <property type="entry name" value="START-like_dom_sf"/>
</dbReference>
<dbReference type="RefSeq" id="WP_127706546.1">
    <property type="nucleotide sequence ID" value="NZ_SACK01000007.1"/>
</dbReference>
<dbReference type="AlphaFoldDB" id="A0A437MQC4"/>
<sequence length="147" mass="17064">MLFTLNAFQYNSGCDDQILLSVTINKPVQVIYPSLTDAFRLKQLDLIKKDNRHIVITKAGTTVSFIVADEVPNRYVEWRHLADESNEQYIVCFELEPKNSDTILTFKLKCWSSSQPVIDWEALLLKLKTVCEDDSQRYHYLKLASLF</sequence>